<comment type="caution">
    <text evidence="1">The sequence shown here is derived from an EMBL/GenBank/DDBJ whole genome shotgun (WGS) entry which is preliminary data.</text>
</comment>
<dbReference type="Proteomes" id="UP000076154">
    <property type="component" value="Unassembled WGS sequence"/>
</dbReference>
<dbReference type="PANTHER" id="PTHR10091:SF0">
    <property type="entry name" value="GALACTOSE MUTAROTASE"/>
    <property type="match status" value="1"/>
</dbReference>
<dbReference type="PANTHER" id="PTHR10091">
    <property type="entry name" value="ALDOSE-1-EPIMERASE"/>
    <property type="match status" value="1"/>
</dbReference>
<organism evidence="1 2">
    <name type="scientific">Hypsizygus marmoreus</name>
    <name type="common">White beech mushroom</name>
    <name type="synonym">Agaricus marmoreus</name>
    <dbReference type="NCBI Taxonomy" id="39966"/>
    <lineage>
        <taxon>Eukaryota</taxon>
        <taxon>Fungi</taxon>
        <taxon>Dikarya</taxon>
        <taxon>Basidiomycota</taxon>
        <taxon>Agaricomycotina</taxon>
        <taxon>Agaricomycetes</taxon>
        <taxon>Agaricomycetidae</taxon>
        <taxon>Agaricales</taxon>
        <taxon>Tricholomatineae</taxon>
        <taxon>Lyophyllaceae</taxon>
        <taxon>Hypsizygus</taxon>
    </lineage>
</organism>
<name>A0A369KEU1_HYPMA</name>
<dbReference type="InterPro" id="IPR011013">
    <property type="entry name" value="Gal_mutarotase_sf_dom"/>
</dbReference>
<dbReference type="InterPro" id="IPR008183">
    <property type="entry name" value="Aldose_1/G6P_1-epimerase"/>
</dbReference>
<dbReference type="STRING" id="39966.A0A369KEU1"/>
<dbReference type="InParanoid" id="A0A369KEU1"/>
<dbReference type="AlphaFoldDB" id="A0A369KEU1"/>
<dbReference type="SUPFAM" id="SSF74650">
    <property type="entry name" value="Galactose mutarotase-like"/>
    <property type="match status" value="1"/>
</dbReference>
<dbReference type="Gene3D" id="2.70.98.10">
    <property type="match status" value="1"/>
</dbReference>
<dbReference type="OrthoDB" id="274691at2759"/>
<evidence type="ECO:0000313" key="1">
    <source>
        <dbReference type="EMBL" id="RDB29426.1"/>
    </source>
</evidence>
<keyword evidence="2" id="KW-1185">Reference proteome</keyword>
<gene>
    <name evidence="1" type="primary">GALM</name>
    <name evidence="1" type="ORF">Hypma_014929</name>
</gene>
<dbReference type="GO" id="GO:0030246">
    <property type="term" value="F:carbohydrate binding"/>
    <property type="evidence" value="ECO:0007669"/>
    <property type="project" value="InterPro"/>
</dbReference>
<accession>A0A369KEU1</accession>
<proteinExistence type="predicted"/>
<dbReference type="GO" id="GO:0006006">
    <property type="term" value="P:glucose metabolic process"/>
    <property type="evidence" value="ECO:0007669"/>
    <property type="project" value="TreeGrafter"/>
</dbReference>
<evidence type="ECO:0000313" key="2">
    <source>
        <dbReference type="Proteomes" id="UP000076154"/>
    </source>
</evidence>
<protein>
    <submittedName>
        <fullName evidence="1">Aldose 1-epimerase</fullName>
    </submittedName>
</protein>
<reference evidence="1" key="1">
    <citation type="submission" date="2018-04" db="EMBL/GenBank/DDBJ databases">
        <title>Whole genome sequencing of Hypsizygus marmoreus.</title>
        <authorList>
            <person name="Choi I.-G."/>
            <person name="Min B."/>
            <person name="Kim J.-G."/>
            <person name="Kim S."/>
            <person name="Oh Y.-L."/>
            <person name="Kong W.-S."/>
            <person name="Park H."/>
            <person name="Jeong J."/>
            <person name="Song E.-S."/>
        </authorList>
    </citation>
    <scope>NUCLEOTIDE SEQUENCE [LARGE SCALE GENOMIC DNA]</scope>
    <source>
        <strain evidence="1">51987-8</strain>
    </source>
</reference>
<dbReference type="EMBL" id="LUEZ02000010">
    <property type="protein sequence ID" value="RDB29426.1"/>
    <property type="molecule type" value="Genomic_DNA"/>
</dbReference>
<dbReference type="GO" id="GO:0033499">
    <property type="term" value="P:galactose catabolic process via UDP-galactose, Leloir pathway"/>
    <property type="evidence" value="ECO:0007669"/>
    <property type="project" value="TreeGrafter"/>
</dbReference>
<dbReference type="Pfam" id="PF01263">
    <property type="entry name" value="Aldose_epim"/>
    <property type="match status" value="1"/>
</dbReference>
<sequence length="431" mass="47004">MAEFKPVLLTLPSLTPSLAVEVLPYGLTLHRIIVQADGRTHDIVIGPEQPEDHVSQKYTNTIVGRYANRIPVGTHHLERHGIQSEFTAMANENPRVSLHGGPTGFDALPWTLLSADTPPTLFSAAELAHLSSPSSTHAIFRLISPDGDQGYPGKLVVEALVALIGPGEQEDRLKMEDVNAHEHDLGSIVLVYRARLDENGKRVVTPVNLTQHWGFNLDASLREEELPSVKDHALTIKSDRIAELGLDSLAAGSFLQTCDHPAHAHLAKRIGDLFPEKSYDDFYYLQNNRANGIPTRIPLSSLDSNLDLIKDIVQPSNGALRGIRPEPVVTLSAGKSGIKLVFDTNQHGVMFYANGLAKPSSGARKKIHGGSGISGHGDSYGPGTAAFLEFHEPLTAFLDSKNKDGEDTLLTTDELYVNYVRCDVRFKMTQA</sequence>
<dbReference type="GO" id="GO:0004034">
    <property type="term" value="F:aldose 1-epimerase activity"/>
    <property type="evidence" value="ECO:0007669"/>
    <property type="project" value="TreeGrafter"/>
</dbReference>
<dbReference type="InterPro" id="IPR014718">
    <property type="entry name" value="GH-type_carb-bd"/>
</dbReference>